<organism evidence="2 3">
    <name type="scientific">Coprinellus micaceus</name>
    <name type="common">Glistening ink-cap mushroom</name>
    <name type="synonym">Coprinus micaceus</name>
    <dbReference type="NCBI Taxonomy" id="71717"/>
    <lineage>
        <taxon>Eukaryota</taxon>
        <taxon>Fungi</taxon>
        <taxon>Dikarya</taxon>
        <taxon>Basidiomycota</taxon>
        <taxon>Agaricomycotina</taxon>
        <taxon>Agaricomycetes</taxon>
        <taxon>Agaricomycetidae</taxon>
        <taxon>Agaricales</taxon>
        <taxon>Agaricineae</taxon>
        <taxon>Psathyrellaceae</taxon>
        <taxon>Coprinellus</taxon>
    </lineage>
</organism>
<dbReference type="OrthoDB" id="2884925at2759"/>
<feature type="domain" description="F-box" evidence="1">
    <location>
        <begin position="7"/>
        <end position="65"/>
    </location>
</feature>
<dbReference type="Pfam" id="PF12937">
    <property type="entry name" value="F-box-like"/>
    <property type="match status" value="1"/>
</dbReference>
<sequence length="568" mass="64449">MELQGTIQSLPPEILQFIFLYNALEPWSIRWTRWESFRRTLALSHVCRQWRSIVEGMHELWKKFALIPPPRGEDDGRKAYWKKCPGIPPSPKRVSNTKSSRDKETLDFNAEMMKLCCDSNKLEVGWEAWRLGAASPEALSSTLFLYGHRIWELDLLLDERDRDPDEPLPEYDNEPILDAIRGCSSKSLRNLSISYWHRTDAHKALQVVVSEPVIKSELIFGGELSQLKKLDLFMVWFDLETHEIGPNLESLSLHLTFPNIFNVQYNQNDTFPATMERWVHILPRLPNLTHLRLLLILEARDDPSPPLPCLPDISHERLAHVHLDIDIRDLNIFLTHIFLPACRTLRLYLAFKDTEGFSTCIEDTVHRYSHLPLIRGARVTMYYRCTTNSGFGCGLVREGDRNAQGVSVPVSRSRAGTEGPNLVGLLPELQDLLIFIDGSRAGKEVINEARSRSFLKGWRTVLERTGTLAVVCYDYPEFSRGHSHIPSTCLAPIREVVKAGYGGLLKKLVCNEGAVKDIVGDSVREGLSVKSLAYPSLDLVTLEDIDTAQTCSPMTSIIGPRRSSQDTP</sequence>
<evidence type="ECO:0000259" key="1">
    <source>
        <dbReference type="Pfam" id="PF12937"/>
    </source>
</evidence>
<evidence type="ECO:0000313" key="2">
    <source>
        <dbReference type="EMBL" id="TEB25717.1"/>
    </source>
</evidence>
<reference evidence="2 3" key="1">
    <citation type="journal article" date="2019" name="Nat. Ecol. Evol.">
        <title>Megaphylogeny resolves global patterns of mushroom evolution.</title>
        <authorList>
            <person name="Varga T."/>
            <person name="Krizsan K."/>
            <person name="Foldi C."/>
            <person name="Dima B."/>
            <person name="Sanchez-Garcia M."/>
            <person name="Sanchez-Ramirez S."/>
            <person name="Szollosi G.J."/>
            <person name="Szarkandi J.G."/>
            <person name="Papp V."/>
            <person name="Albert L."/>
            <person name="Andreopoulos W."/>
            <person name="Angelini C."/>
            <person name="Antonin V."/>
            <person name="Barry K.W."/>
            <person name="Bougher N.L."/>
            <person name="Buchanan P."/>
            <person name="Buyck B."/>
            <person name="Bense V."/>
            <person name="Catcheside P."/>
            <person name="Chovatia M."/>
            <person name="Cooper J."/>
            <person name="Damon W."/>
            <person name="Desjardin D."/>
            <person name="Finy P."/>
            <person name="Geml J."/>
            <person name="Haridas S."/>
            <person name="Hughes K."/>
            <person name="Justo A."/>
            <person name="Karasinski D."/>
            <person name="Kautmanova I."/>
            <person name="Kiss B."/>
            <person name="Kocsube S."/>
            <person name="Kotiranta H."/>
            <person name="LaButti K.M."/>
            <person name="Lechner B.E."/>
            <person name="Liimatainen K."/>
            <person name="Lipzen A."/>
            <person name="Lukacs Z."/>
            <person name="Mihaltcheva S."/>
            <person name="Morgado L.N."/>
            <person name="Niskanen T."/>
            <person name="Noordeloos M.E."/>
            <person name="Ohm R.A."/>
            <person name="Ortiz-Santana B."/>
            <person name="Ovrebo C."/>
            <person name="Racz N."/>
            <person name="Riley R."/>
            <person name="Savchenko A."/>
            <person name="Shiryaev A."/>
            <person name="Soop K."/>
            <person name="Spirin V."/>
            <person name="Szebenyi C."/>
            <person name="Tomsovsky M."/>
            <person name="Tulloss R.E."/>
            <person name="Uehling J."/>
            <person name="Grigoriev I.V."/>
            <person name="Vagvolgyi C."/>
            <person name="Papp T."/>
            <person name="Martin F.M."/>
            <person name="Miettinen O."/>
            <person name="Hibbett D.S."/>
            <person name="Nagy L.G."/>
        </authorList>
    </citation>
    <scope>NUCLEOTIDE SEQUENCE [LARGE SCALE GENOMIC DNA]</scope>
    <source>
        <strain evidence="2 3">FP101781</strain>
    </source>
</reference>
<comment type="caution">
    <text evidence="2">The sequence shown here is derived from an EMBL/GenBank/DDBJ whole genome shotgun (WGS) entry which is preliminary data.</text>
</comment>
<dbReference type="AlphaFoldDB" id="A0A4Y7SV26"/>
<accession>A0A4Y7SV26</accession>
<dbReference type="InterPro" id="IPR036047">
    <property type="entry name" value="F-box-like_dom_sf"/>
</dbReference>
<dbReference type="Proteomes" id="UP000298030">
    <property type="component" value="Unassembled WGS sequence"/>
</dbReference>
<proteinExistence type="predicted"/>
<dbReference type="InterPro" id="IPR001810">
    <property type="entry name" value="F-box_dom"/>
</dbReference>
<dbReference type="EMBL" id="QPFP01000054">
    <property type="protein sequence ID" value="TEB25717.1"/>
    <property type="molecule type" value="Genomic_DNA"/>
</dbReference>
<dbReference type="Gene3D" id="1.20.1280.50">
    <property type="match status" value="1"/>
</dbReference>
<gene>
    <name evidence="2" type="ORF">FA13DRAFT_1140851</name>
</gene>
<dbReference type="SUPFAM" id="SSF81383">
    <property type="entry name" value="F-box domain"/>
    <property type="match status" value="1"/>
</dbReference>
<protein>
    <recommendedName>
        <fullName evidence="1">F-box domain-containing protein</fullName>
    </recommendedName>
</protein>
<keyword evidence="3" id="KW-1185">Reference proteome</keyword>
<evidence type="ECO:0000313" key="3">
    <source>
        <dbReference type="Proteomes" id="UP000298030"/>
    </source>
</evidence>
<name>A0A4Y7SV26_COPMI</name>